<feature type="compositionally biased region" description="Basic and acidic residues" evidence="1">
    <location>
        <begin position="495"/>
        <end position="510"/>
    </location>
</feature>
<feature type="compositionally biased region" description="Basic and acidic residues" evidence="1">
    <location>
        <begin position="579"/>
        <end position="594"/>
    </location>
</feature>
<evidence type="ECO:0000256" key="1">
    <source>
        <dbReference type="SAM" id="MobiDB-lite"/>
    </source>
</evidence>
<dbReference type="Proteomes" id="UP000268093">
    <property type="component" value="Unassembled WGS sequence"/>
</dbReference>
<feature type="region of interest" description="Disordered" evidence="1">
    <location>
        <begin position="278"/>
        <end position="339"/>
    </location>
</feature>
<gene>
    <name evidence="2" type="ORF">BC936DRAFT_139823</name>
</gene>
<feature type="region of interest" description="Disordered" evidence="1">
    <location>
        <begin position="220"/>
        <end position="252"/>
    </location>
</feature>
<feature type="region of interest" description="Disordered" evidence="1">
    <location>
        <begin position="1030"/>
        <end position="1051"/>
    </location>
</feature>
<name>A0A433DHD6_9FUNG</name>
<dbReference type="EMBL" id="RBNI01001588">
    <property type="protein sequence ID" value="RUP50261.1"/>
    <property type="molecule type" value="Genomic_DNA"/>
</dbReference>
<organism evidence="2 3">
    <name type="scientific">Jimgerdemannia flammicorona</name>
    <dbReference type="NCBI Taxonomy" id="994334"/>
    <lineage>
        <taxon>Eukaryota</taxon>
        <taxon>Fungi</taxon>
        <taxon>Fungi incertae sedis</taxon>
        <taxon>Mucoromycota</taxon>
        <taxon>Mucoromycotina</taxon>
        <taxon>Endogonomycetes</taxon>
        <taxon>Endogonales</taxon>
        <taxon>Endogonaceae</taxon>
        <taxon>Jimgerdemannia</taxon>
    </lineage>
</organism>
<feature type="compositionally biased region" description="Low complexity" evidence="1">
    <location>
        <begin position="1030"/>
        <end position="1042"/>
    </location>
</feature>
<feature type="compositionally biased region" description="Basic and acidic residues" evidence="1">
    <location>
        <begin position="237"/>
        <end position="252"/>
    </location>
</feature>
<feature type="compositionally biased region" description="Basic and acidic residues" evidence="1">
    <location>
        <begin position="296"/>
        <end position="326"/>
    </location>
</feature>
<feature type="compositionally biased region" description="Polar residues" evidence="1">
    <location>
        <begin position="8"/>
        <end position="22"/>
    </location>
</feature>
<evidence type="ECO:0000313" key="2">
    <source>
        <dbReference type="EMBL" id="RUP50261.1"/>
    </source>
</evidence>
<proteinExistence type="predicted"/>
<feature type="region of interest" description="Disordered" evidence="1">
    <location>
        <begin position="619"/>
        <end position="654"/>
    </location>
</feature>
<comment type="caution">
    <text evidence="2">The sequence shown here is derived from an EMBL/GenBank/DDBJ whole genome shotgun (WGS) entry which is preliminary data.</text>
</comment>
<feature type="region of interest" description="Disordered" evidence="1">
    <location>
        <begin position="164"/>
        <end position="191"/>
    </location>
</feature>
<protein>
    <submittedName>
        <fullName evidence="2">Uncharacterized protein</fullName>
    </submittedName>
</protein>
<dbReference type="AlphaFoldDB" id="A0A433DHD6"/>
<feature type="compositionally biased region" description="Low complexity" evidence="1">
    <location>
        <begin position="554"/>
        <end position="564"/>
    </location>
</feature>
<accession>A0A433DHD6</accession>
<sequence length="1051" mass="117027">MPSLYGSPVQSAKQNDSSTMATEQRAMEEAMPTYSARENLNRQVAMSLLTPVDMHEAPIKPDVQIFSLAAVSERSKTEENVLLLSNNIEEEGNVESTTAGESPIIPYDVEGAFGLEQNKKTEHVAENNTDTLEKEKSKKIVAKNTTEIKIPILPYGASKLEENREMEKGAEGEGPFLPYNRDGTFEEEERKSKNIVAKSTTEIEDPILLYDVESTSKLEENRKMEEDAEEVGSFLPHYRDGTLEKEEQKNDEIVAESTTEIEGAILPYDVDGASQLEENKKTEEGVSPFLPYYRDGTLEKEEQKGNKTDAESSAEREGPHDMDDSSNRSIDLENDDFEDDDPMFTKAEAAFYDWLERPLPEEEMDDTELYQLGRKIAKFINKKNRLVMLMPTHMLDDTKWDTYKLGIRVYVRRQLTKQELRNVNKIIKENAMTFKGVEQLVIGDVAESEACGDEVEPSDSNYDSGDEVDTHGNKIGTDDGANSVPVLRWKGSEAVPEKDPSETLCEHDSNEGGGSRSGGIRPSDLGNHGEGSSISGNGEGGGSRSGDIRPSVLGNNGEGSSISGKGEGGAGRSPNANRNNEEGITGRELSRNEESNSTQLAVCLAWQDFLRFFCKPSSQATHANQQRETPIISEDNSQRGDDAPSGVGEASQENPILHRNATTSSLLHNLPNPAVREPQITRAPSDNSNGKIAAREIPTSADITGVRAICNFSVDKSRIVAVEKGVNAEGSTYHGPVIYNVTNHDAQSDASTPKGPEDLKFNGMIRTRSKATLLNKRQRFTINFTLKITSTISSHKLELSEISFEGDMRLLEPRTRYILDDFRIKITSVAPDGAPDDASNVRFTNIQPMAKTKDHMSTTPLSYCGQLQWRHKMTRLKIMRHDFDTHSADCKWMPNTPDDGQPKEYLINMNVRLAILGDKETWNKKHIMKGFHKDHELENGVFIRINIHSHEKETVSHELPERTWKVAAEVKHDIKEEISVNLPKVFSHQSFCQKGCCQMVAGICDIAHLQCSDFLCMALNIIKDNNSVNENNSINENTSLNEDNSLDDEEL</sequence>
<evidence type="ECO:0000313" key="3">
    <source>
        <dbReference type="Proteomes" id="UP000268093"/>
    </source>
</evidence>
<feature type="region of interest" description="Disordered" evidence="1">
    <location>
        <begin position="1"/>
        <end position="31"/>
    </location>
</feature>
<reference evidence="2 3" key="1">
    <citation type="journal article" date="2018" name="New Phytol.">
        <title>Phylogenomics of Endogonaceae and evolution of mycorrhizas within Mucoromycota.</title>
        <authorList>
            <person name="Chang Y."/>
            <person name="Desiro A."/>
            <person name="Na H."/>
            <person name="Sandor L."/>
            <person name="Lipzen A."/>
            <person name="Clum A."/>
            <person name="Barry K."/>
            <person name="Grigoriev I.V."/>
            <person name="Martin F.M."/>
            <person name="Stajich J.E."/>
            <person name="Smith M.E."/>
            <person name="Bonito G."/>
            <person name="Spatafora J.W."/>
        </authorList>
    </citation>
    <scope>NUCLEOTIDE SEQUENCE [LARGE SCALE GENOMIC DNA]</scope>
    <source>
        <strain evidence="2 3">GMNB39</strain>
    </source>
</reference>
<feature type="region of interest" description="Disordered" evidence="1">
    <location>
        <begin position="449"/>
        <end position="595"/>
    </location>
</feature>
<feature type="compositionally biased region" description="Polar residues" evidence="1">
    <location>
        <begin position="619"/>
        <end position="628"/>
    </location>
</feature>
<keyword evidence="3" id="KW-1185">Reference proteome</keyword>